<keyword evidence="2" id="KW-1185">Reference proteome</keyword>
<evidence type="ECO:0000313" key="2">
    <source>
        <dbReference type="Proteomes" id="UP001151760"/>
    </source>
</evidence>
<reference evidence="1" key="2">
    <citation type="submission" date="2022-01" db="EMBL/GenBank/DDBJ databases">
        <authorList>
            <person name="Yamashiro T."/>
            <person name="Shiraishi A."/>
            <person name="Satake H."/>
            <person name="Nakayama K."/>
        </authorList>
    </citation>
    <scope>NUCLEOTIDE SEQUENCE</scope>
</reference>
<dbReference type="EMBL" id="BQNB010010457">
    <property type="protein sequence ID" value="GJS77573.1"/>
    <property type="molecule type" value="Genomic_DNA"/>
</dbReference>
<gene>
    <name evidence="1" type="ORF">Tco_0727454</name>
</gene>
<accession>A0ABQ4YKQ5</accession>
<proteinExistence type="predicted"/>
<reference evidence="1" key="1">
    <citation type="journal article" date="2022" name="Int. J. Mol. Sci.">
        <title>Draft Genome of Tanacetum Coccineum: Genomic Comparison of Closely Related Tanacetum-Family Plants.</title>
        <authorList>
            <person name="Yamashiro T."/>
            <person name="Shiraishi A."/>
            <person name="Nakayama K."/>
            <person name="Satake H."/>
        </authorList>
    </citation>
    <scope>NUCLEOTIDE SEQUENCE</scope>
</reference>
<protein>
    <submittedName>
        <fullName evidence="1">Uncharacterized protein</fullName>
    </submittedName>
</protein>
<name>A0ABQ4YKQ5_9ASTR</name>
<organism evidence="1 2">
    <name type="scientific">Tanacetum coccineum</name>
    <dbReference type="NCBI Taxonomy" id="301880"/>
    <lineage>
        <taxon>Eukaryota</taxon>
        <taxon>Viridiplantae</taxon>
        <taxon>Streptophyta</taxon>
        <taxon>Embryophyta</taxon>
        <taxon>Tracheophyta</taxon>
        <taxon>Spermatophyta</taxon>
        <taxon>Magnoliopsida</taxon>
        <taxon>eudicotyledons</taxon>
        <taxon>Gunneridae</taxon>
        <taxon>Pentapetalae</taxon>
        <taxon>asterids</taxon>
        <taxon>campanulids</taxon>
        <taxon>Asterales</taxon>
        <taxon>Asteraceae</taxon>
        <taxon>Asteroideae</taxon>
        <taxon>Anthemideae</taxon>
        <taxon>Anthemidinae</taxon>
        <taxon>Tanacetum</taxon>
    </lineage>
</organism>
<evidence type="ECO:0000313" key="1">
    <source>
        <dbReference type="EMBL" id="GJS77573.1"/>
    </source>
</evidence>
<sequence>MVAPIILISSDSSDESVGSSSSRIILFGTILTEIPTETHVIPPVAPEAETARVASPAGVLDLITYSSTDSNTSEDLPSPEHFSTIPATLPFLRTDSFEAFDSDSSDRPLSLDSHETVYSCLARPGDTLGSHLRTLTMWLVLRGDNMEESTPIYHARVQWSLTTSVPSAIPDLGALSPTYADLLPLRKRFRSSSARLSIEASIEGSIEIGSEEEDIDSDILADIDADIAAKAATAGEFRVETDVGVEGDEEAKEEAESSAKGTIEIRIERATELEITEDIPAPVTDEGDRETFDIGLDVVIQELYDHMVDILVQRIADVEEEQRRQEVRALSDKREMTRLRERDSMLEGSNMRLRGALAEER</sequence>
<dbReference type="Proteomes" id="UP001151760">
    <property type="component" value="Unassembled WGS sequence"/>
</dbReference>
<comment type="caution">
    <text evidence="1">The sequence shown here is derived from an EMBL/GenBank/DDBJ whole genome shotgun (WGS) entry which is preliminary data.</text>
</comment>